<evidence type="ECO:0000256" key="2">
    <source>
        <dbReference type="ARBA" id="ARBA00022827"/>
    </source>
</evidence>
<comment type="caution">
    <text evidence="5">The sequence shown here is derived from an EMBL/GenBank/DDBJ whole genome shotgun (WGS) entry which is preliminary data.</text>
</comment>
<evidence type="ECO:0000256" key="1">
    <source>
        <dbReference type="ARBA" id="ARBA00022630"/>
    </source>
</evidence>
<sequence length="112" mass="11919">MGGFISVLGGKITAYRAVAEDTVNLVCRKLGSKTLSSTAQIPLPGAPSPSQEAMEQAALESGLSMDTITHLGNLYGSRFSRVLDLVKKDVRGGQNLCPHSPDILAQVWYSID</sequence>
<dbReference type="EMBL" id="BART01034400">
    <property type="protein sequence ID" value="GAH17068.1"/>
    <property type="molecule type" value="Genomic_DNA"/>
</dbReference>
<dbReference type="Pfam" id="PF16901">
    <property type="entry name" value="DAO_C"/>
    <property type="match status" value="1"/>
</dbReference>
<dbReference type="InterPro" id="IPR036188">
    <property type="entry name" value="FAD/NAD-bd_sf"/>
</dbReference>
<organism evidence="5">
    <name type="scientific">marine sediment metagenome</name>
    <dbReference type="NCBI Taxonomy" id="412755"/>
    <lineage>
        <taxon>unclassified sequences</taxon>
        <taxon>metagenomes</taxon>
        <taxon>ecological metagenomes</taxon>
    </lineage>
</organism>
<dbReference type="AlphaFoldDB" id="X1F8I3"/>
<keyword evidence="1" id="KW-0285">Flavoprotein</keyword>
<accession>X1F8I3</accession>
<proteinExistence type="predicted"/>
<feature type="domain" description="Alpha-glycerophosphate oxidase C-terminal" evidence="4">
    <location>
        <begin position="36"/>
        <end position="111"/>
    </location>
</feature>
<dbReference type="PANTHER" id="PTHR11985">
    <property type="entry name" value="GLYCEROL-3-PHOSPHATE DEHYDROGENASE"/>
    <property type="match status" value="1"/>
</dbReference>
<keyword evidence="2" id="KW-0274">FAD</keyword>
<dbReference type="GO" id="GO:0006072">
    <property type="term" value="P:glycerol-3-phosphate metabolic process"/>
    <property type="evidence" value="ECO:0007669"/>
    <property type="project" value="InterPro"/>
</dbReference>
<dbReference type="InterPro" id="IPR031656">
    <property type="entry name" value="DAO_C"/>
</dbReference>
<keyword evidence="3" id="KW-0560">Oxidoreductase</keyword>
<feature type="non-terminal residue" evidence="5">
    <location>
        <position position="112"/>
    </location>
</feature>
<reference evidence="5" key="1">
    <citation type="journal article" date="2014" name="Front. Microbiol.">
        <title>High frequency of phylogenetically diverse reductive dehalogenase-homologous genes in deep subseafloor sedimentary metagenomes.</title>
        <authorList>
            <person name="Kawai M."/>
            <person name="Futagami T."/>
            <person name="Toyoda A."/>
            <person name="Takaki Y."/>
            <person name="Nishi S."/>
            <person name="Hori S."/>
            <person name="Arai W."/>
            <person name="Tsubouchi T."/>
            <person name="Morono Y."/>
            <person name="Uchiyama I."/>
            <person name="Ito T."/>
            <person name="Fujiyama A."/>
            <person name="Inagaki F."/>
            <person name="Takami H."/>
        </authorList>
    </citation>
    <scope>NUCLEOTIDE SEQUENCE</scope>
    <source>
        <strain evidence="5">Expedition CK06-06</strain>
    </source>
</reference>
<gene>
    <name evidence="5" type="ORF">S01H4_58804</name>
</gene>
<dbReference type="InterPro" id="IPR038299">
    <property type="entry name" value="DAO_C_sf"/>
</dbReference>
<evidence type="ECO:0000259" key="4">
    <source>
        <dbReference type="Pfam" id="PF16901"/>
    </source>
</evidence>
<evidence type="ECO:0000256" key="3">
    <source>
        <dbReference type="ARBA" id="ARBA00023002"/>
    </source>
</evidence>
<dbReference type="Gene3D" id="1.10.8.870">
    <property type="entry name" value="Alpha-glycerophosphate oxidase, cap domain"/>
    <property type="match status" value="1"/>
</dbReference>
<protein>
    <recommendedName>
        <fullName evidence="4">Alpha-glycerophosphate oxidase C-terminal domain-containing protein</fullName>
    </recommendedName>
</protein>
<name>X1F8I3_9ZZZZ</name>
<evidence type="ECO:0000313" key="5">
    <source>
        <dbReference type="EMBL" id="GAH17068.1"/>
    </source>
</evidence>
<dbReference type="GO" id="GO:0004368">
    <property type="term" value="F:glycerol-3-phosphate dehydrogenase (quinone) activity"/>
    <property type="evidence" value="ECO:0007669"/>
    <property type="project" value="InterPro"/>
</dbReference>
<dbReference type="InterPro" id="IPR000447">
    <property type="entry name" value="G3P_DH_FAD-dep"/>
</dbReference>
<dbReference type="PANTHER" id="PTHR11985:SF15">
    <property type="entry name" value="GLYCEROL-3-PHOSPHATE DEHYDROGENASE, MITOCHONDRIAL"/>
    <property type="match status" value="1"/>
</dbReference>
<dbReference type="Gene3D" id="3.50.50.60">
    <property type="entry name" value="FAD/NAD(P)-binding domain"/>
    <property type="match status" value="1"/>
</dbReference>